<dbReference type="InterPro" id="IPR013785">
    <property type="entry name" value="Aldolase_TIM"/>
</dbReference>
<reference evidence="2 3" key="1">
    <citation type="journal article" date="2016" name="Nat. Commun.">
        <title>Thousands of microbial genomes shed light on interconnected biogeochemical processes in an aquifer system.</title>
        <authorList>
            <person name="Anantharaman K."/>
            <person name="Brown C.T."/>
            <person name="Hug L.A."/>
            <person name="Sharon I."/>
            <person name="Castelle C.J."/>
            <person name="Probst A.J."/>
            <person name="Thomas B.C."/>
            <person name="Singh A."/>
            <person name="Wilkins M.J."/>
            <person name="Karaoz U."/>
            <person name="Brodie E.L."/>
            <person name="Williams K.H."/>
            <person name="Hubbard S.S."/>
            <person name="Banfield J.F."/>
        </authorList>
    </citation>
    <scope>NUCLEOTIDE SEQUENCE [LARGE SCALE GENOMIC DNA]</scope>
</reference>
<dbReference type="CDD" id="cd21109">
    <property type="entry name" value="SPASM"/>
    <property type="match status" value="1"/>
</dbReference>
<dbReference type="PANTHER" id="PTHR11228">
    <property type="entry name" value="RADICAL SAM DOMAIN PROTEIN"/>
    <property type="match status" value="1"/>
</dbReference>
<dbReference type="InterPro" id="IPR058240">
    <property type="entry name" value="rSAM_sf"/>
</dbReference>
<dbReference type="Gene3D" id="3.20.20.70">
    <property type="entry name" value="Aldolase class I"/>
    <property type="match status" value="1"/>
</dbReference>
<dbReference type="Pfam" id="PF13186">
    <property type="entry name" value="SPASM"/>
    <property type="match status" value="1"/>
</dbReference>
<evidence type="ECO:0000313" key="2">
    <source>
        <dbReference type="EMBL" id="OHA21242.1"/>
    </source>
</evidence>
<accession>A0A1G2ME08</accession>
<evidence type="ECO:0000259" key="1">
    <source>
        <dbReference type="Pfam" id="PF13186"/>
    </source>
</evidence>
<dbReference type="InterPro" id="IPR023885">
    <property type="entry name" value="4Fe4S-binding_SPASM_dom"/>
</dbReference>
<dbReference type="PANTHER" id="PTHR11228:SF7">
    <property type="entry name" value="PQQA PEPTIDE CYCLASE"/>
    <property type="match status" value="1"/>
</dbReference>
<protein>
    <recommendedName>
        <fullName evidence="1">4Fe4S-binding SPASM domain-containing protein</fullName>
    </recommendedName>
</protein>
<comment type="caution">
    <text evidence="2">The sequence shown here is derived from an EMBL/GenBank/DDBJ whole genome shotgun (WGS) entry which is preliminary data.</text>
</comment>
<dbReference type="AlphaFoldDB" id="A0A1G2ME08"/>
<dbReference type="InterPro" id="IPR050377">
    <property type="entry name" value="Radical_SAM_PqqE_MftC-like"/>
</dbReference>
<sequence>MRLVNKFPNIPAILPPKGQIPEGYRMMARSWSFLPGRHTETVEIGGKRIKKLLTLDVNIPGDDFARMVNEFPPGSDEANRAFGEWYQCTMKCPLCFNEAMLKNYVLYLSEVFRVLDQAPELGLESIKFLGPGELLEKKELWSVLEYTRRHHIILGIFTKAAVLGNDWLAHKYHGIGSEELLRRILEYHNVNLYVEGRSFDPEWENRFIPIRNREDAAHVNYYEALCIAYERLARAGLNADLMCQRMTVQCNPVTHQNIGGVFEIYKWAVERNMPTYLPPTMVSGKGHAGERSAMEELFVERYINLAVDVYTWAIERGVMTLPQLKEEGVHPYIGTTPCNQLTHGLYIHADGRVWRCPGNDTPDFEVYPDVRTMPLREIWQNSSNYRVNAFNNHCVKDGISLPTKFYSEVWNRVQQHFAG</sequence>
<dbReference type="EMBL" id="MHRI01000011">
    <property type="protein sequence ID" value="OHA21242.1"/>
    <property type="molecule type" value="Genomic_DNA"/>
</dbReference>
<name>A0A1G2ME08_9BACT</name>
<feature type="domain" description="4Fe4S-binding SPASM" evidence="1">
    <location>
        <begin position="338"/>
        <end position="387"/>
    </location>
</feature>
<dbReference type="SUPFAM" id="SSF102114">
    <property type="entry name" value="Radical SAM enzymes"/>
    <property type="match status" value="1"/>
</dbReference>
<evidence type="ECO:0000313" key="3">
    <source>
        <dbReference type="Proteomes" id="UP000178121"/>
    </source>
</evidence>
<gene>
    <name evidence="2" type="ORF">A2849_00385</name>
</gene>
<dbReference type="Proteomes" id="UP000178121">
    <property type="component" value="Unassembled WGS sequence"/>
</dbReference>
<organism evidence="2 3">
    <name type="scientific">Candidatus Taylorbacteria bacterium RIFCSPHIGHO2_01_FULL_51_15</name>
    <dbReference type="NCBI Taxonomy" id="1802304"/>
    <lineage>
        <taxon>Bacteria</taxon>
        <taxon>Candidatus Tayloriibacteriota</taxon>
    </lineage>
</organism>
<proteinExistence type="predicted"/>